<dbReference type="VEuPathDB" id="TrichDB:TVAG_363700"/>
<dbReference type="FunFam" id="3.90.550.50:FF:000107">
    <property type="entry name" value="Uncharacterized protein"/>
    <property type="match status" value="1"/>
</dbReference>
<dbReference type="Gene3D" id="3.90.550.50">
    <property type="match status" value="1"/>
</dbReference>
<reference evidence="2" key="2">
    <citation type="journal article" date="2007" name="Science">
        <title>Draft genome sequence of the sexually transmitted pathogen Trichomonas vaginalis.</title>
        <authorList>
            <person name="Carlton J.M."/>
            <person name="Hirt R.P."/>
            <person name="Silva J.C."/>
            <person name="Delcher A.L."/>
            <person name="Schatz M."/>
            <person name="Zhao Q."/>
            <person name="Wortman J.R."/>
            <person name="Bidwell S.L."/>
            <person name="Alsmark U.C.M."/>
            <person name="Besteiro S."/>
            <person name="Sicheritz-Ponten T."/>
            <person name="Noel C.J."/>
            <person name="Dacks J.B."/>
            <person name="Foster P.G."/>
            <person name="Simillion C."/>
            <person name="Van de Peer Y."/>
            <person name="Miranda-Saavedra D."/>
            <person name="Barton G.J."/>
            <person name="Westrop G.D."/>
            <person name="Mueller S."/>
            <person name="Dessi D."/>
            <person name="Fiori P.L."/>
            <person name="Ren Q."/>
            <person name="Paulsen I."/>
            <person name="Zhang H."/>
            <person name="Bastida-Corcuera F.D."/>
            <person name="Simoes-Barbosa A."/>
            <person name="Brown M.T."/>
            <person name="Hayes R.D."/>
            <person name="Mukherjee M."/>
            <person name="Okumura C.Y."/>
            <person name="Schneider R."/>
            <person name="Smith A.J."/>
            <person name="Vanacova S."/>
            <person name="Villalvazo M."/>
            <person name="Haas B.J."/>
            <person name="Pertea M."/>
            <person name="Feldblyum T.V."/>
            <person name="Utterback T.R."/>
            <person name="Shu C.L."/>
            <person name="Osoegawa K."/>
            <person name="de Jong P.J."/>
            <person name="Hrdy I."/>
            <person name="Horvathova L."/>
            <person name="Zubacova Z."/>
            <person name="Dolezal P."/>
            <person name="Malik S.B."/>
            <person name="Logsdon J.M. Jr."/>
            <person name="Henze K."/>
            <person name="Gupta A."/>
            <person name="Wang C.C."/>
            <person name="Dunne R.L."/>
            <person name="Upcroft J.A."/>
            <person name="Upcroft P."/>
            <person name="White O."/>
            <person name="Salzberg S.L."/>
            <person name="Tang P."/>
            <person name="Chiu C.-H."/>
            <person name="Lee Y.-S."/>
            <person name="Embley T.M."/>
            <person name="Coombs G.H."/>
            <person name="Mottram J.C."/>
            <person name="Tachezy J."/>
            <person name="Fraser-Liggett C.M."/>
            <person name="Johnson P.J."/>
        </authorList>
    </citation>
    <scope>NUCLEOTIDE SEQUENCE [LARGE SCALE GENOMIC DNA]</scope>
    <source>
        <strain evidence="2">G3</strain>
    </source>
</reference>
<dbReference type="EMBL" id="DS113363">
    <property type="protein sequence ID" value="EAY09155.1"/>
    <property type="molecule type" value="Genomic_DNA"/>
</dbReference>
<dbReference type="KEGG" id="tva:4767071"/>
<accession>A2EDT9</accession>
<evidence type="ECO:0000313" key="2">
    <source>
        <dbReference type="EMBL" id="EAY09155.1"/>
    </source>
</evidence>
<dbReference type="VEuPathDB" id="TrichDB:TVAGG3_0948660"/>
<dbReference type="Proteomes" id="UP000001542">
    <property type="component" value="Unassembled WGS sequence"/>
</dbReference>
<reference evidence="2" key="1">
    <citation type="submission" date="2006-10" db="EMBL/GenBank/DDBJ databases">
        <authorList>
            <person name="Amadeo P."/>
            <person name="Zhao Q."/>
            <person name="Wortman J."/>
            <person name="Fraser-Liggett C."/>
            <person name="Carlton J."/>
        </authorList>
    </citation>
    <scope>NUCLEOTIDE SEQUENCE</scope>
    <source>
        <strain evidence="2">G3</strain>
    </source>
</reference>
<dbReference type="OrthoDB" id="414175at2759"/>
<keyword evidence="3" id="KW-1185">Reference proteome</keyword>
<keyword evidence="1" id="KW-0472">Membrane</keyword>
<keyword evidence="1" id="KW-1133">Transmembrane helix</keyword>
<dbReference type="AlphaFoldDB" id="A2EDT9"/>
<evidence type="ECO:0000313" key="3">
    <source>
        <dbReference type="Proteomes" id="UP000001542"/>
    </source>
</evidence>
<evidence type="ECO:0000256" key="1">
    <source>
        <dbReference type="SAM" id="Phobius"/>
    </source>
</evidence>
<protein>
    <submittedName>
        <fullName evidence="2">Uncharacterized protein</fullName>
    </submittedName>
</protein>
<name>A2EDT9_TRIV3</name>
<sequence length="333" mass="39598">MGFIWFFKIQPHERRPNRYLVKFSLVILCFVVYFFNSDLQQKGSIQRIGKIFFGVITVPNSNRRDVPWKYWLRNLLDEGYHGAKFISPPQSDYPDHYYEPDPMFSRFLYGKVNFKSDRDRAIKRVAGAMYLSQNPQYDWYWSLTDDVYLDFEQVTNYIQELERTYEPRTQPVLKGQCLCAHNSRYLQGGAGYIFSKYAAKVFDNFSFNWIGSMRQYDDAHLIEVIKLYNFTFDDIRAYNIYGYEARKLDSYPKLPICPAKVSKTCCGYDRLNPMTDLMALHENSKARLIKVINLIQEIKRTNESIYYYYKDPWWIEPCRLNTTSLNSTTTTTK</sequence>
<dbReference type="InParanoid" id="A2EDT9"/>
<organism evidence="2 3">
    <name type="scientific">Trichomonas vaginalis (strain ATCC PRA-98 / G3)</name>
    <dbReference type="NCBI Taxonomy" id="412133"/>
    <lineage>
        <taxon>Eukaryota</taxon>
        <taxon>Metamonada</taxon>
        <taxon>Parabasalia</taxon>
        <taxon>Trichomonadida</taxon>
        <taxon>Trichomonadidae</taxon>
        <taxon>Trichomonas</taxon>
    </lineage>
</organism>
<gene>
    <name evidence="2" type="ORF">TVAG_363700</name>
</gene>
<feature type="transmembrane region" description="Helical" evidence="1">
    <location>
        <begin position="20"/>
        <end position="36"/>
    </location>
</feature>
<dbReference type="RefSeq" id="XP_001321378.1">
    <property type="nucleotide sequence ID" value="XM_001321343.1"/>
</dbReference>
<keyword evidence="1" id="KW-0812">Transmembrane</keyword>
<dbReference type="GO" id="GO:0016263">
    <property type="term" value="F:glycoprotein-N-acetylgalactosamine 3-beta-galactosyltransferase activity"/>
    <property type="evidence" value="ECO:0000318"/>
    <property type="project" value="GO_Central"/>
</dbReference>
<proteinExistence type="predicted"/>